<dbReference type="Pfam" id="PF13855">
    <property type="entry name" value="LRR_8"/>
    <property type="match status" value="1"/>
</dbReference>
<dbReference type="Proteomes" id="UP000078540">
    <property type="component" value="Unassembled WGS sequence"/>
</dbReference>
<dbReference type="PANTHER" id="PTHR24373:SF370">
    <property type="entry name" value="FISH-LIPS, ISOFORM E"/>
    <property type="match status" value="1"/>
</dbReference>
<dbReference type="PROSITE" id="PS51450">
    <property type="entry name" value="LRR"/>
    <property type="match status" value="2"/>
</dbReference>
<keyword evidence="3" id="KW-0677">Repeat</keyword>
<evidence type="ECO:0000256" key="6">
    <source>
        <dbReference type="SAM" id="SignalP"/>
    </source>
</evidence>
<proteinExistence type="predicted"/>
<evidence type="ECO:0000313" key="8">
    <source>
        <dbReference type="Proteomes" id="UP000078540"/>
    </source>
</evidence>
<dbReference type="SUPFAM" id="SSF52058">
    <property type="entry name" value="L domain-like"/>
    <property type="match status" value="1"/>
</dbReference>
<feature type="compositionally biased region" description="Basic and acidic residues" evidence="5">
    <location>
        <begin position="495"/>
        <end position="504"/>
    </location>
</feature>
<keyword evidence="8" id="KW-1185">Reference proteome</keyword>
<feature type="region of interest" description="Disordered" evidence="5">
    <location>
        <begin position="229"/>
        <end position="338"/>
    </location>
</feature>
<evidence type="ECO:0000256" key="3">
    <source>
        <dbReference type="ARBA" id="ARBA00022737"/>
    </source>
</evidence>
<reference evidence="7 8" key="1">
    <citation type="submission" date="2015-09" db="EMBL/GenBank/DDBJ databases">
        <title>Atta colombica WGS genome.</title>
        <authorList>
            <person name="Nygaard S."/>
            <person name="Hu H."/>
            <person name="Boomsma J."/>
            <person name="Zhang G."/>
        </authorList>
    </citation>
    <scope>NUCLEOTIDE SEQUENCE [LARGE SCALE GENOMIC DNA]</scope>
    <source>
        <strain evidence="7">Treedump-2</strain>
        <tissue evidence="7">Whole body</tissue>
    </source>
</reference>
<feature type="region of interest" description="Disordered" evidence="5">
    <location>
        <begin position="495"/>
        <end position="518"/>
    </location>
</feature>
<evidence type="ECO:0000256" key="4">
    <source>
        <dbReference type="SAM" id="Coils"/>
    </source>
</evidence>
<evidence type="ECO:0000256" key="2">
    <source>
        <dbReference type="ARBA" id="ARBA00022729"/>
    </source>
</evidence>
<keyword evidence="1" id="KW-0433">Leucine-rich repeat</keyword>
<keyword evidence="4" id="KW-0175">Coiled coil</keyword>
<feature type="region of interest" description="Disordered" evidence="5">
    <location>
        <begin position="787"/>
        <end position="806"/>
    </location>
</feature>
<dbReference type="GO" id="GO:0031012">
    <property type="term" value="C:extracellular matrix"/>
    <property type="evidence" value="ECO:0007669"/>
    <property type="project" value="TreeGrafter"/>
</dbReference>
<gene>
    <name evidence="7" type="ORF">ALC53_09345</name>
</gene>
<accession>A0A195B6X7</accession>
<feature type="compositionally biased region" description="Low complexity" evidence="5">
    <location>
        <begin position="310"/>
        <end position="319"/>
    </location>
</feature>
<dbReference type="PANTHER" id="PTHR24373">
    <property type="entry name" value="SLIT RELATED LEUCINE-RICH REPEAT NEURONAL PROTEIN"/>
    <property type="match status" value="1"/>
</dbReference>
<dbReference type="SMART" id="SM00369">
    <property type="entry name" value="LRR_TYP"/>
    <property type="match status" value="3"/>
</dbReference>
<dbReference type="GO" id="GO:0005615">
    <property type="term" value="C:extracellular space"/>
    <property type="evidence" value="ECO:0007669"/>
    <property type="project" value="TreeGrafter"/>
</dbReference>
<dbReference type="AlphaFoldDB" id="A0A195B6X7"/>
<feature type="compositionally biased region" description="Basic and acidic residues" evidence="5">
    <location>
        <begin position="300"/>
        <end position="309"/>
    </location>
</feature>
<feature type="chain" id="PRO_5008269317" evidence="6">
    <location>
        <begin position="23"/>
        <end position="806"/>
    </location>
</feature>
<name>A0A195B6X7_9HYME</name>
<organism evidence="7 8">
    <name type="scientific">Atta colombica</name>
    <dbReference type="NCBI Taxonomy" id="520822"/>
    <lineage>
        <taxon>Eukaryota</taxon>
        <taxon>Metazoa</taxon>
        <taxon>Ecdysozoa</taxon>
        <taxon>Arthropoda</taxon>
        <taxon>Hexapoda</taxon>
        <taxon>Insecta</taxon>
        <taxon>Pterygota</taxon>
        <taxon>Neoptera</taxon>
        <taxon>Endopterygota</taxon>
        <taxon>Hymenoptera</taxon>
        <taxon>Apocrita</taxon>
        <taxon>Aculeata</taxon>
        <taxon>Formicoidea</taxon>
        <taxon>Formicidae</taxon>
        <taxon>Myrmicinae</taxon>
        <taxon>Atta</taxon>
    </lineage>
</organism>
<keyword evidence="2 6" id="KW-0732">Signal</keyword>
<evidence type="ECO:0000256" key="1">
    <source>
        <dbReference type="ARBA" id="ARBA00022614"/>
    </source>
</evidence>
<feature type="signal peptide" evidence="6">
    <location>
        <begin position="1"/>
        <end position="22"/>
    </location>
</feature>
<dbReference type="STRING" id="520822.A0A195B6X7"/>
<dbReference type="InterPro" id="IPR001611">
    <property type="entry name" value="Leu-rich_rpt"/>
</dbReference>
<dbReference type="EMBL" id="KQ976574">
    <property type="protein sequence ID" value="KYM80251.1"/>
    <property type="molecule type" value="Genomic_DNA"/>
</dbReference>
<dbReference type="InterPro" id="IPR050328">
    <property type="entry name" value="Dev_Immune_Receptor"/>
</dbReference>
<dbReference type="Gene3D" id="3.80.10.10">
    <property type="entry name" value="Ribonuclease Inhibitor"/>
    <property type="match status" value="1"/>
</dbReference>
<evidence type="ECO:0000256" key="5">
    <source>
        <dbReference type="SAM" id="MobiDB-lite"/>
    </source>
</evidence>
<protein>
    <submittedName>
        <fullName evidence="7">Immunoglobulin superfamily member 10</fullName>
    </submittedName>
</protein>
<feature type="coiled-coil region" evidence="4">
    <location>
        <begin position="728"/>
        <end position="758"/>
    </location>
</feature>
<dbReference type="InterPro" id="IPR032675">
    <property type="entry name" value="LRR_dom_sf"/>
</dbReference>
<sequence length="806" mass="91532">MDRTVTLVLFALLTAFVGDVAASCRKVENEDMVEYVCEDGHPIDLTTVPETIEKLRIFRMPLYRITADTFSKFGGNLWVLSCSHCEIMDIDADAFRRLVNLQQLSLDNNRLTTIRSSWFEGLDSLTYLDLNYNNIDDIEDDVYMNLPSLVDLRISGNRLQCLNLDEMLYLKELKRIFLSENSNFACPHAVSKFLENQGIAFEQDPEWRRLTSDIINVHVPSIHVEEGEEIDSAEIVPAHRERLHPSRRPSPEESEESYKTRDKTFYPNHSETYRSRHRRPPTTTIRTTPKQQEELPLPRVESRFPDTRPSHISSESSSHQVMSYPTPETPPAPPAEDIKMPRTDGPSRTEHTLIYQSTHETTPYWSYSTPESTTPRVPLVTLSEDIRIVGTDRPPQTEGMLTSPYIPPHETMSYSLYPTTERSQVFVMGSSEDKAIEETGRSSQVGNIITYPLHVTTSDGLESMPHGSIQMTSDFSDIVSDIDGSVEHPVYPMEHEQAPTEGSDRVTSTKTPYYGHDPRKMIVEEPSSETDDDIFISTARPIEYDRSRTTTASEHYVRPSPPELINLPSTDELYQAPYEPTVTIHPPLQNYQNSNGELPSVRPIDTTQEPLPKCENSSAPKIQSAAALVMFVTVLRHAVTLHRIINQMQIISKRVIKTDETFFGIENFSPEMTKPAKPDVVIVQLRGQALCNEPCNDSFGVAPHKRVKYTFKGITVRSQVRTTASFFVQQWAKEAAEAERLEKMLKIENEENAAANDLALVIQNRNKTRANQAENFFDSLIDKYAKKTEKSNKSKASPSKKIKKKT</sequence>
<dbReference type="InterPro" id="IPR003591">
    <property type="entry name" value="Leu-rich_rpt_typical-subtyp"/>
</dbReference>
<evidence type="ECO:0000313" key="7">
    <source>
        <dbReference type="EMBL" id="KYM80251.1"/>
    </source>
</evidence>